<dbReference type="InterPro" id="IPR003661">
    <property type="entry name" value="HisK_dim/P_dom"/>
</dbReference>
<evidence type="ECO:0000256" key="1">
    <source>
        <dbReference type="ARBA" id="ARBA00000085"/>
    </source>
</evidence>
<keyword evidence="4" id="KW-1185">Reference proteome</keyword>
<gene>
    <name evidence="3" type="ORF">ACFQT0_20910</name>
</gene>
<dbReference type="EMBL" id="JBHTEK010000001">
    <property type="protein sequence ID" value="MFC7669546.1"/>
    <property type="molecule type" value="Genomic_DNA"/>
</dbReference>
<protein>
    <recommendedName>
        <fullName evidence="2">histidine kinase</fullName>
        <ecNumber evidence="2">2.7.13.3</ecNumber>
    </recommendedName>
</protein>
<name>A0ABW2UAS5_9BACT</name>
<evidence type="ECO:0000313" key="3">
    <source>
        <dbReference type="EMBL" id="MFC7669546.1"/>
    </source>
</evidence>
<sequence length="104" mass="11792">MTAANLAVSARNEELAAANLQLTRTNQDLDNFVYAASHDLKQPVNNLAGLFDEMRQSTVFTDPEEKELLVPMVDDALRRWPPPSTTWPPWAKCSASRIWKPKPW</sequence>
<reference evidence="4" key="1">
    <citation type="journal article" date="2019" name="Int. J. Syst. Evol. Microbiol.">
        <title>The Global Catalogue of Microorganisms (GCM) 10K type strain sequencing project: providing services to taxonomists for standard genome sequencing and annotation.</title>
        <authorList>
            <consortium name="The Broad Institute Genomics Platform"/>
            <consortium name="The Broad Institute Genome Sequencing Center for Infectious Disease"/>
            <person name="Wu L."/>
            <person name="Ma J."/>
        </authorList>
    </citation>
    <scope>NUCLEOTIDE SEQUENCE [LARGE SCALE GENOMIC DNA]</scope>
    <source>
        <strain evidence="4">JCM 19635</strain>
    </source>
</reference>
<proteinExistence type="predicted"/>
<evidence type="ECO:0000313" key="4">
    <source>
        <dbReference type="Proteomes" id="UP001596513"/>
    </source>
</evidence>
<dbReference type="RefSeq" id="WP_380205042.1">
    <property type="nucleotide sequence ID" value="NZ_JBHTEK010000001.1"/>
</dbReference>
<comment type="caution">
    <text evidence="3">The sequence shown here is derived from an EMBL/GenBank/DDBJ whole genome shotgun (WGS) entry which is preliminary data.</text>
</comment>
<organism evidence="3 4">
    <name type="scientific">Hymenobacter humi</name>
    <dbReference type="NCBI Taxonomy" id="1411620"/>
    <lineage>
        <taxon>Bacteria</taxon>
        <taxon>Pseudomonadati</taxon>
        <taxon>Bacteroidota</taxon>
        <taxon>Cytophagia</taxon>
        <taxon>Cytophagales</taxon>
        <taxon>Hymenobacteraceae</taxon>
        <taxon>Hymenobacter</taxon>
    </lineage>
</organism>
<dbReference type="Gene3D" id="1.10.287.130">
    <property type="match status" value="1"/>
</dbReference>
<dbReference type="Proteomes" id="UP001596513">
    <property type="component" value="Unassembled WGS sequence"/>
</dbReference>
<dbReference type="CDD" id="cd00082">
    <property type="entry name" value="HisKA"/>
    <property type="match status" value="1"/>
</dbReference>
<comment type="catalytic activity">
    <reaction evidence="1">
        <text>ATP + protein L-histidine = ADP + protein N-phospho-L-histidine.</text>
        <dbReference type="EC" id="2.7.13.3"/>
    </reaction>
</comment>
<dbReference type="InterPro" id="IPR036097">
    <property type="entry name" value="HisK_dim/P_sf"/>
</dbReference>
<dbReference type="SUPFAM" id="SSF47384">
    <property type="entry name" value="Homodimeric domain of signal transducing histidine kinase"/>
    <property type="match status" value="1"/>
</dbReference>
<accession>A0ABW2UAS5</accession>
<dbReference type="EC" id="2.7.13.3" evidence="2"/>
<evidence type="ECO:0000256" key="2">
    <source>
        <dbReference type="ARBA" id="ARBA00012438"/>
    </source>
</evidence>